<organism evidence="1 2">
    <name type="scientific">Paracoccidioides brasiliensis</name>
    <dbReference type="NCBI Taxonomy" id="121759"/>
    <lineage>
        <taxon>Eukaryota</taxon>
        <taxon>Fungi</taxon>
        <taxon>Dikarya</taxon>
        <taxon>Ascomycota</taxon>
        <taxon>Pezizomycotina</taxon>
        <taxon>Eurotiomycetes</taxon>
        <taxon>Eurotiomycetidae</taxon>
        <taxon>Onygenales</taxon>
        <taxon>Ajellomycetaceae</taxon>
        <taxon>Paracoccidioides</taxon>
    </lineage>
</organism>
<evidence type="ECO:0000313" key="1">
    <source>
        <dbReference type="EMBL" id="ODH29495.1"/>
    </source>
</evidence>
<proteinExistence type="predicted"/>
<dbReference type="EMBL" id="LZYO01000133">
    <property type="protein sequence ID" value="ODH29495.1"/>
    <property type="molecule type" value="Genomic_DNA"/>
</dbReference>
<dbReference type="Proteomes" id="UP000242814">
    <property type="component" value="Unassembled WGS sequence"/>
</dbReference>
<comment type="caution">
    <text evidence="1">The sequence shown here is derived from an EMBL/GenBank/DDBJ whole genome shotgun (WGS) entry which is preliminary data.</text>
</comment>
<reference evidence="1 2" key="1">
    <citation type="submission" date="2016-06" db="EMBL/GenBank/DDBJ databases">
        <authorList>
            <person name="Kjaerup R.B."/>
            <person name="Dalgaard T.S."/>
            <person name="Juul-Madsen H.R."/>
        </authorList>
    </citation>
    <scope>NUCLEOTIDE SEQUENCE [LARGE SCALE GENOMIC DNA]</scope>
    <source>
        <strain evidence="1 2">Pb300</strain>
    </source>
</reference>
<evidence type="ECO:0000313" key="2">
    <source>
        <dbReference type="Proteomes" id="UP000242814"/>
    </source>
</evidence>
<dbReference type="VEuPathDB" id="FungiDB:PABG_12202"/>
<name>A0A1D2JF61_PARBR</name>
<dbReference type="AlphaFoldDB" id="A0A1D2JF61"/>
<dbReference type="VEuPathDB" id="FungiDB:PADG_12019"/>
<accession>A0A1D2JF61</accession>
<sequence>MAGHLKVLGKEFGTSQYSVDHKVLVSISRSPNVALPRSISGYSTATILTSGIQPTNEWTIRPRRNGRSPDIPDSGYPHPV</sequence>
<protein>
    <submittedName>
        <fullName evidence="1">Uncharacterized protein</fullName>
    </submittedName>
</protein>
<gene>
    <name evidence="1" type="ORF">ACO22_03725</name>
</gene>
<dbReference type="OrthoDB" id="10478660at2759"/>